<protein>
    <submittedName>
        <fullName evidence="2">Uncharacterized protein</fullName>
    </submittedName>
</protein>
<reference evidence="3" key="1">
    <citation type="journal article" date="2019" name="Int. J. Syst. Evol. Microbiol.">
        <title>The Global Catalogue of Microorganisms (GCM) 10K type strain sequencing project: providing services to taxonomists for standard genome sequencing and annotation.</title>
        <authorList>
            <consortium name="The Broad Institute Genomics Platform"/>
            <consortium name="The Broad Institute Genome Sequencing Center for Infectious Disease"/>
            <person name="Wu L."/>
            <person name="Ma J."/>
        </authorList>
    </citation>
    <scope>NUCLEOTIDE SEQUENCE [LARGE SCALE GENOMIC DNA]</scope>
    <source>
        <strain evidence="3">CGMCC 4.7289</strain>
    </source>
</reference>
<gene>
    <name evidence="2" type="ORF">ACFOZ4_37725</name>
</gene>
<dbReference type="Proteomes" id="UP001595816">
    <property type="component" value="Unassembled WGS sequence"/>
</dbReference>
<keyword evidence="3" id="KW-1185">Reference proteome</keyword>
<dbReference type="EMBL" id="JBHSAY010000029">
    <property type="protein sequence ID" value="MFC4136380.1"/>
    <property type="molecule type" value="Genomic_DNA"/>
</dbReference>
<evidence type="ECO:0000256" key="1">
    <source>
        <dbReference type="SAM" id="MobiDB-lite"/>
    </source>
</evidence>
<dbReference type="RefSeq" id="WP_253750891.1">
    <property type="nucleotide sequence ID" value="NZ_JAMZDZ010000001.1"/>
</dbReference>
<organism evidence="2 3">
    <name type="scientific">Hamadaea flava</name>
    <dbReference type="NCBI Taxonomy" id="1742688"/>
    <lineage>
        <taxon>Bacteria</taxon>
        <taxon>Bacillati</taxon>
        <taxon>Actinomycetota</taxon>
        <taxon>Actinomycetes</taxon>
        <taxon>Micromonosporales</taxon>
        <taxon>Micromonosporaceae</taxon>
        <taxon>Hamadaea</taxon>
    </lineage>
</organism>
<name>A0ABV8LZA5_9ACTN</name>
<sequence>MADSDDVVTLSVPEMVQATYVVTTSSPPDDIEVAAAQAALRLPEPLRSGALQMLAGPLLTLEVWPAEEAPPLPLDYLRMFGATSAELGVASTATHVVICQAAFRPGWPPAHEWNARGVAAALAQDLPGTLIDAFMPQILNPKQALETLPDEEDRVTLTRWVLVPQSPDDHGIWMTTKGLDRYGLPELQVLDVPPTLAGPWTAVLSAAAVVLLRHWSRAVDEADDPAFVSISRILRVTGADVAEAYGDHSGADPSPGVELPLRLDPPDQFDEQTFLTIVPPDDFPDSPSEFLAQVCDDLFDAS</sequence>
<evidence type="ECO:0000313" key="2">
    <source>
        <dbReference type="EMBL" id="MFC4136380.1"/>
    </source>
</evidence>
<comment type="caution">
    <text evidence="2">The sequence shown here is derived from an EMBL/GenBank/DDBJ whole genome shotgun (WGS) entry which is preliminary data.</text>
</comment>
<proteinExistence type="predicted"/>
<evidence type="ECO:0000313" key="3">
    <source>
        <dbReference type="Proteomes" id="UP001595816"/>
    </source>
</evidence>
<accession>A0ABV8LZA5</accession>
<feature type="region of interest" description="Disordered" evidence="1">
    <location>
        <begin position="245"/>
        <end position="267"/>
    </location>
</feature>